<accession>A0A926RZ54</accession>
<organism evidence="7 8">
    <name type="scientific">Metabacillus arenae</name>
    <dbReference type="NCBI Taxonomy" id="2771434"/>
    <lineage>
        <taxon>Bacteria</taxon>
        <taxon>Bacillati</taxon>
        <taxon>Bacillota</taxon>
        <taxon>Bacilli</taxon>
        <taxon>Bacillales</taxon>
        <taxon>Bacillaceae</taxon>
        <taxon>Metabacillus</taxon>
    </lineage>
</organism>
<dbReference type="PROSITE" id="PS51063">
    <property type="entry name" value="HTH_CRP_2"/>
    <property type="match status" value="1"/>
</dbReference>
<reference evidence="7" key="1">
    <citation type="submission" date="2020-09" db="EMBL/GenBank/DDBJ databases">
        <title>A novel bacterium of genus Bacillus, isolated from South China Sea.</title>
        <authorList>
            <person name="Huang H."/>
            <person name="Mo K."/>
            <person name="Hu Y."/>
        </authorList>
    </citation>
    <scope>NUCLEOTIDE SEQUENCE</scope>
    <source>
        <strain evidence="7">IB182487</strain>
    </source>
</reference>
<dbReference type="GO" id="GO:0003700">
    <property type="term" value="F:DNA-binding transcription factor activity"/>
    <property type="evidence" value="ECO:0007669"/>
    <property type="project" value="TreeGrafter"/>
</dbReference>
<dbReference type="SMART" id="SM00100">
    <property type="entry name" value="cNMP"/>
    <property type="match status" value="1"/>
</dbReference>
<dbReference type="AlphaFoldDB" id="A0A926RZ54"/>
<keyword evidence="4" id="KW-0804">Transcription</keyword>
<dbReference type="CDD" id="cd00038">
    <property type="entry name" value="CAP_ED"/>
    <property type="match status" value="1"/>
</dbReference>
<protein>
    <submittedName>
        <fullName evidence="7">Crp/Fnr family transcriptional regulator</fullName>
    </submittedName>
</protein>
<name>A0A926RZ54_9BACI</name>
<evidence type="ECO:0000259" key="6">
    <source>
        <dbReference type="PROSITE" id="PS51063"/>
    </source>
</evidence>
<dbReference type="InterPro" id="IPR050397">
    <property type="entry name" value="Env_Response_Regulators"/>
</dbReference>
<dbReference type="InterPro" id="IPR018490">
    <property type="entry name" value="cNMP-bd_dom_sf"/>
</dbReference>
<dbReference type="Pfam" id="PF13545">
    <property type="entry name" value="HTH_Crp_2"/>
    <property type="match status" value="1"/>
</dbReference>
<keyword evidence="3" id="KW-0010">Activator</keyword>
<dbReference type="InterPro" id="IPR012318">
    <property type="entry name" value="HTH_CRP"/>
</dbReference>
<keyword evidence="8" id="KW-1185">Reference proteome</keyword>
<keyword evidence="1" id="KW-0805">Transcription regulation</keyword>
<sequence>MDDANLEKLLNQHQWLHNMLQNMPSPYRSHWEIQYFSPNDSIAMQDEQVRYFHILVQGELKVEHLLAEGYTYTIARLKPGQMIGDIELNLNRPFACQIEAISPAILLAIKADVYQQWIQEDAHFLAQVNKQLALKLYEMAKQSAENTYLPLRDKLLRYLYDLVKHVNFNEQVAYITTLPRLEMANQLGVTVRSINRVLKELKEQRIIYVNKKQVILNEWSRIMIEHELENKEQK</sequence>
<feature type="domain" description="Cyclic nucleotide-binding" evidence="5">
    <location>
        <begin position="35"/>
        <end position="118"/>
    </location>
</feature>
<feature type="domain" description="HTH crp-type" evidence="6">
    <location>
        <begin position="149"/>
        <end position="219"/>
    </location>
</feature>
<evidence type="ECO:0000256" key="3">
    <source>
        <dbReference type="ARBA" id="ARBA00023159"/>
    </source>
</evidence>
<evidence type="ECO:0000256" key="1">
    <source>
        <dbReference type="ARBA" id="ARBA00023015"/>
    </source>
</evidence>
<dbReference type="PROSITE" id="PS50042">
    <property type="entry name" value="CNMP_BINDING_3"/>
    <property type="match status" value="1"/>
</dbReference>
<comment type="caution">
    <text evidence="7">The sequence shown here is derived from an EMBL/GenBank/DDBJ whole genome shotgun (WGS) entry which is preliminary data.</text>
</comment>
<dbReference type="Gene3D" id="2.60.120.10">
    <property type="entry name" value="Jelly Rolls"/>
    <property type="match status" value="1"/>
</dbReference>
<evidence type="ECO:0000256" key="2">
    <source>
        <dbReference type="ARBA" id="ARBA00023125"/>
    </source>
</evidence>
<dbReference type="EMBL" id="JACXAI010000031">
    <property type="protein sequence ID" value="MBD1382460.1"/>
    <property type="molecule type" value="Genomic_DNA"/>
</dbReference>
<evidence type="ECO:0000313" key="8">
    <source>
        <dbReference type="Proteomes" id="UP000626844"/>
    </source>
</evidence>
<dbReference type="PANTHER" id="PTHR24567:SF26">
    <property type="entry name" value="REGULATORY PROTEIN YEIL"/>
    <property type="match status" value="1"/>
</dbReference>
<dbReference type="InterPro" id="IPR036390">
    <property type="entry name" value="WH_DNA-bd_sf"/>
</dbReference>
<evidence type="ECO:0000259" key="5">
    <source>
        <dbReference type="PROSITE" id="PS50042"/>
    </source>
</evidence>
<dbReference type="InterPro" id="IPR014710">
    <property type="entry name" value="RmlC-like_jellyroll"/>
</dbReference>
<dbReference type="RefSeq" id="WP_191160678.1">
    <property type="nucleotide sequence ID" value="NZ_JACXAI010000031.1"/>
</dbReference>
<gene>
    <name evidence="7" type="ORF">IC621_19790</name>
</gene>
<evidence type="ECO:0000313" key="7">
    <source>
        <dbReference type="EMBL" id="MBD1382460.1"/>
    </source>
</evidence>
<dbReference type="SMART" id="SM00419">
    <property type="entry name" value="HTH_CRP"/>
    <property type="match status" value="1"/>
</dbReference>
<dbReference type="GO" id="GO:0003677">
    <property type="term" value="F:DNA binding"/>
    <property type="evidence" value="ECO:0007669"/>
    <property type="project" value="UniProtKB-KW"/>
</dbReference>
<dbReference type="InterPro" id="IPR000595">
    <property type="entry name" value="cNMP-bd_dom"/>
</dbReference>
<dbReference type="PANTHER" id="PTHR24567">
    <property type="entry name" value="CRP FAMILY TRANSCRIPTIONAL REGULATORY PROTEIN"/>
    <property type="match status" value="1"/>
</dbReference>
<dbReference type="SUPFAM" id="SSF46785">
    <property type="entry name" value="Winged helix' DNA-binding domain"/>
    <property type="match status" value="1"/>
</dbReference>
<dbReference type="GO" id="GO:0005829">
    <property type="term" value="C:cytosol"/>
    <property type="evidence" value="ECO:0007669"/>
    <property type="project" value="TreeGrafter"/>
</dbReference>
<dbReference type="SUPFAM" id="SSF51206">
    <property type="entry name" value="cAMP-binding domain-like"/>
    <property type="match status" value="1"/>
</dbReference>
<evidence type="ECO:0000256" key="4">
    <source>
        <dbReference type="ARBA" id="ARBA00023163"/>
    </source>
</evidence>
<dbReference type="Pfam" id="PF00027">
    <property type="entry name" value="cNMP_binding"/>
    <property type="match status" value="1"/>
</dbReference>
<keyword evidence="2" id="KW-0238">DNA-binding</keyword>
<proteinExistence type="predicted"/>
<dbReference type="Proteomes" id="UP000626844">
    <property type="component" value="Unassembled WGS sequence"/>
</dbReference>